<accession>A0A918NRP8</accession>
<keyword evidence="1" id="KW-1133">Transmembrane helix</keyword>
<organism evidence="2 3">
    <name type="scientific">Streptomyces fructofermentans</name>
    <dbReference type="NCBI Taxonomy" id="152141"/>
    <lineage>
        <taxon>Bacteria</taxon>
        <taxon>Bacillati</taxon>
        <taxon>Actinomycetota</taxon>
        <taxon>Actinomycetes</taxon>
        <taxon>Kitasatosporales</taxon>
        <taxon>Streptomycetaceae</taxon>
        <taxon>Streptomyces</taxon>
    </lineage>
</organism>
<feature type="transmembrane region" description="Helical" evidence="1">
    <location>
        <begin position="59"/>
        <end position="81"/>
    </location>
</feature>
<keyword evidence="3" id="KW-1185">Reference proteome</keyword>
<sequence>MRSAVTAGTILGMTSGRRTLTALHLLLVWAVTAVAVPTLGLGLVMSAWGGGGVGAAPVLLLGVPLTVGLLATAGIPARTVVPLCDSVGRRLGWAVLVLLLGTLGVVAGVAAYGGDVDLGSAATRIALTGAPYAVAAAFFVPSGWVRAGAVVVLAAAVVYGGAVGPEHARQRRHAAEVAGFREHPELLRLGDPPSGMRVAHAWVGPADFGVDYRGVREDEFAYVGLTVRSPLTPAARCPEPAEEDMTCTVGARGELCMVRELRGGVREITLVRRDRNAEVQVESQTLGEAGLRRVLDTLHPLSDGELAELMREDRIDHRP</sequence>
<dbReference type="EMBL" id="BMWD01000033">
    <property type="protein sequence ID" value="GGX90663.1"/>
    <property type="molecule type" value="Genomic_DNA"/>
</dbReference>
<evidence type="ECO:0000313" key="2">
    <source>
        <dbReference type="EMBL" id="GGX90663.1"/>
    </source>
</evidence>
<dbReference type="AlphaFoldDB" id="A0A918NRP8"/>
<keyword evidence="1" id="KW-0472">Membrane</keyword>
<keyword evidence="1" id="KW-0812">Transmembrane</keyword>
<dbReference type="Proteomes" id="UP000645555">
    <property type="component" value="Unassembled WGS sequence"/>
</dbReference>
<evidence type="ECO:0000313" key="3">
    <source>
        <dbReference type="Proteomes" id="UP000645555"/>
    </source>
</evidence>
<protein>
    <submittedName>
        <fullName evidence="2">Uncharacterized protein</fullName>
    </submittedName>
</protein>
<proteinExistence type="predicted"/>
<name>A0A918NRP8_9ACTN</name>
<reference evidence="2" key="1">
    <citation type="journal article" date="2014" name="Int. J. Syst. Evol. Microbiol.">
        <title>Complete genome sequence of Corynebacterium casei LMG S-19264T (=DSM 44701T), isolated from a smear-ripened cheese.</title>
        <authorList>
            <consortium name="US DOE Joint Genome Institute (JGI-PGF)"/>
            <person name="Walter F."/>
            <person name="Albersmeier A."/>
            <person name="Kalinowski J."/>
            <person name="Ruckert C."/>
        </authorList>
    </citation>
    <scope>NUCLEOTIDE SEQUENCE</scope>
    <source>
        <strain evidence="2">JCM 4956</strain>
    </source>
</reference>
<comment type="caution">
    <text evidence="2">The sequence shown here is derived from an EMBL/GenBank/DDBJ whole genome shotgun (WGS) entry which is preliminary data.</text>
</comment>
<evidence type="ECO:0000256" key="1">
    <source>
        <dbReference type="SAM" id="Phobius"/>
    </source>
</evidence>
<feature type="transmembrane region" description="Helical" evidence="1">
    <location>
        <begin position="132"/>
        <end position="162"/>
    </location>
</feature>
<feature type="transmembrane region" description="Helical" evidence="1">
    <location>
        <begin position="93"/>
        <end position="112"/>
    </location>
</feature>
<gene>
    <name evidence="2" type="ORF">GCM10010515_67250</name>
</gene>
<reference evidence="2" key="2">
    <citation type="submission" date="2020-09" db="EMBL/GenBank/DDBJ databases">
        <authorList>
            <person name="Sun Q."/>
            <person name="Ohkuma M."/>
        </authorList>
    </citation>
    <scope>NUCLEOTIDE SEQUENCE</scope>
    <source>
        <strain evidence="2">JCM 4956</strain>
    </source>
</reference>